<evidence type="ECO:0000256" key="2">
    <source>
        <dbReference type="ARBA" id="ARBA00093789"/>
    </source>
</evidence>
<feature type="region of interest" description="Disordered" evidence="3">
    <location>
        <begin position="531"/>
        <end position="550"/>
    </location>
</feature>
<reference evidence="5 6" key="1">
    <citation type="submission" date="2023-07" db="EMBL/GenBank/DDBJ databases">
        <authorList>
            <person name="Girao M."/>
            <person name="Carvalho M.F."/>
        </authorList>
    </citation>
    <scope>NUCLEOTIDE SEQUENCE [LARGE SCALE GENOMIC DNA]</scope>
    <source>
        <strain evidence="5 6">66/93</strain>
    </source>
</reference>
<dbReference type="InterPro" id="IPR005537">
    <property type="entry name" value="RAMP_III_fam"/>
</dbReference>
<name>A0ABU7KKW8_9ACTN</name>
<dbReference type="EMBL" id="JAUUCC010000009">
    <property type="protein sequence ID" value="MEE2049911.1"/>
    <property type="molecule type" value="Genomic_DNA"/>
</dbReference>
<evidence type="ECO:0000256" key="3">
    <source>
        <dbReference type="SAM" id="MobiDB-lite"/>
    </source>
</evidence>
<comment type="subunit">
    <text evidence="2">Part of the Csm effector complex that includes Cas10, Csm2, Csm3, Csm4 and Csm5.</text>
</comment>
<dbReference type="Pfam" id="PF03787">
    <property type="entry name" value="RAMPs"/>
    <property type="match status" value="1"/>
</dbReference>
<keyword evidence="1" id="KW-0051">Antiviral defense</keyword>
<sequence>MSTRPARPGPLWEIAVRLCLLSDTHIGAARSVPRHAAEGDVDLRVDRDPRTGVPRLRATTLAGLLRHELAARTEDPRRVGRLFGAAESGPPPGGEPDAPAASALDVDDAAAELPEGTTVAVRVGTRVDPASGTVRPGRMWQWEVLPAGTVFTAHMRLRVPAPADEEPLLDLLVLAADGFSGEGPGIRVGGRTGRGHGAVRATHWTAERHDLTDERAWFAYHARSWADRWERGAAALADAPAELSTALAARLRAHGRAATAARLEARPARPDRRHRAELRLTLAVAEQPEPAGRPPRSPRPGLIMVGDVPAPERLGTVDRAHRHRPVVSDADKASVRLAPVLGDTALFALFKRIGGRLVRDAAEHLGAEGARWQEWHAHWWGADTGPGSARPRPSRVRLRAAPHLRGGAHLTATRLTVDSLFGDAVDGRVFTSDLHCGGSGEVVLDVRDPDDAVRGLLVLVVRELATVPFDTLGAGAGSGNGRLTATRADLTTWTGDGGPPHRVDLLTALFAPGSADAATARGWVSALRTRLAPGGGSARGEPGARADGER</sequence>
<protein>
    <submittedName>
        <fullName evidence="5">RAMP superfamily CRISPR-associated protein</fullName>
    </submittedName>
</protein>
<dbReference type="InterPro" id="IPR052216">
    <property type="entry name" value="CRISPR_Csm3_endoribonuclease"/>
</dbReference>
<proteinExistence type="predicted"/>
<dbReference type="CDD" id="cd09726">
    <property type="entry name" value="RAMP_I_III"/>
    <property type="match status" value="1"/>
</dbReference>
<dbReference type="Proteomes" id="UP001348641">
    <property type="component" value="Unassembled WGS sequence"/>
</dbReference>
<dbReference type="PANTHER" id="PTHR35579:SF6">
    <property type="entry name" value="DUF324 DOMAIN-CONTAINING PROTEIN"/>
    <property type="match status" value="1"/>
</dbReference>
<organism evidence="5 6">
    <name type="scientific">Nocardiopsis tropica</name>
    <dbReference type="NCBI Taxonomy" id="109330"/>
    <lineage>
        <taxon>Bacteria</taxon>
        <taxon>Bacillati</taxon>
        <taxon>Actinomycetota</taxon>
        <taxon>Actinomycetes</taxon>
        <taxon>Streptosporangiales</taxon>
        <taxon>Nocardiopsidaceae</taxon>
        <taxon>Nocardiopsis</taxon>
    </lineage>
</organism>
<feature type="domain" description="CRISPR type III-associated protein" evidence="4">
    <location>
        <begin position="20"/>
        <end position="200"/>
    </location>
</feature>
<accession>A0ABU7KKW8</accession>
<evidence type="ECO:0000256" key="1">
    <source>
        <dbReference type="ARBA" id="ARBA00023118"/>
    </source>
</evidence>
<gene>
    <name evidence="5" type="ORF">Q8A49_05315</name>
</gene>
<dbReference type="RefSeq" id="WP_330157166.1">
    <property type="nucleotide sequence ID" value="NZ_BAAAJA010000043.1"/>
</dbReference>
<feature type="region of interest" description="Disordered" evidence="3">
    <location>
        <begin position="82"/>
        <end position="101"/>
    </location>
</feature>
<comment type="caution">
    <text evidence="5">The sequence shown here is derived from an EMBL/GenBank/DDBJ whole genome shotgun (WGS) entry which is preliminary data.</text>
</comment>
<evidence type="ECO:0000259" key="4">
    <source>
        <dbReference type="Pfam" id="PF03787"/>
    </source>
</evidence>
<evidence type="ECO:0000313" key="6">
    <source>
        <dbReference type="Proteomes" id="UP001348641"/>
    </source>
</evidence>
<evidence type="ECO:0000313" key="5">
    <source>
        <dbReference type="EMBL" id="MEE2049911.1"/>
    </source>
</evidence>
<dbReference type="PANTHER" id="PTHR35579">
    <property type="entry name" value="CRISPR SYSTEM CMS ENDORIBONUCLEASE CSM3"/>
    <property type="match status" value="1"/>
</dbReference>